<comment type="subcellular location">
    <subcellularLocation>
        <location evidence="1">Cell membrane</location>
        <topology evidence="1">Multi-pass membrane protein</topology>
    </subcellularLocation>
</comment>
<evidence type="ECO:0000256" key="8">
    <source>
        <dbReference type="ARBA" id="ARBA00023136"/>
    </source>
</evidence>
<name>A0ABT2T760_9FIRM</name>
<feature type="transmembrane region" description="Helical" evidence="9">
    <location>
        <begin position="12"/>
        <end position="29"/>
    </location>
</feature>
<evidence type="ECO:0000256" key="4">
    <source>
        <dbReference type="ARBA" id="ARBA00022597"/>
    </source>
</evidence>
<evidence type="ECO:0000256" key="7">
    <source>
        <dbReference type="ARBA" id="ARBA00022989"/>
    </source>
</evidence>
<dbReference type="Pfam" id="PF03611">
    <property type="entry name" value="EIIC-GAT"/>
    <property type="match status" value="1"/>
</dbReference>
<keyword evidence="3" id="KW-1003">Cell membrane</keyword>
<keyword evidence="11" id="KW-1185">Reference proteome</keyword>
<feature type="transmembrane region" description="Helical" evidence="9">
    <location>
        <begin position="425"/>
        <end position="441"/>
    </location>
</feature>
<keyword evidence="5" id="KW-0598">Phosphotransferase system</keyword>
<feature type="transmembrane region" description="Helical" evidence="9">
    <location>
        <begin position="81"/>
        <end position="111"/>
    </location>
</feature>
<feature type="transmembrane region" description="Helical" evidence="9">
    <location>
        <begin position="146"/>
        <end position="166"/>
    </location>
</feature>
<evidence type="ECO:0000313" key="11">
    <source>
        <dbReference type="Proteomes" id="UP001652394"/>
    </source>
</evidence>
<feature type="transmembrane region" description="Helical" evidence="9">
    <location>
        <begin position="312"/>
        <end position="331"/>
    </location>
</feature>
<keyword evidence="6 9" id="KW-0812">Transmembrane</keyword>
<dbReference type="RefSeq" id="WP_059067458.1">
    <property type="nucleotide sequence ID" value="NZ_JAOQJX010000001.1"/>
</dbReference>
<comment type="caution">
    <text evidence="10">The sequence shown here is derived from an EMBL/GenBank/DDBJ whole genome shotgun (WGS) entry which is preliminary data.</text>
</comment>
<feature type="transmembrane region" description="Helical" evidence="9">
    <location>
        <begin position="363"/>
        <end position="381"/>
    </location>
</feature>
<sequence length="466" mass="50901">MLETLSNVFDTFGASVSVPVIIFIIAMAMRAKPSKAFRSALLAGVALTGFSLMINAYMPNISGIVDKMVENTGVNLPVLDVGWQACALVAYSTEIGMAFLVVAIVIQLILFTVKWTNIFMPSDLWNTYSFMLWGSTLYVATKNAWLSMGLMILMNLYVLLFAEILAPCFSSYYNYPGCALTAPHHVEGVPFYVIVNFLMNKLGLNKVNINLSTVQKRLGLFGEPMVLGLFIGFILGFIGNVHDLGNLASWGEIATSAISTAAVMAIFPKIASLFAAAFTLLTESTKGAAKKHGKGRKWYLAVNDATGYGEPATIMVGTLMIPIMLALAFALPGNRALIMVDLIAMPYCMIPMISISKGNMLKTLIGTMLYFSLALYVWGWMADLYTTVAVDVGFTLTSSTMLITSTCFMPFLALLFAAFLSQNPLWIALTVVVYFALFIFYKKNKEAITNYMLTCNDVKTANEVSA</sequence>
<evidence type="ECO:0000313" key="10">
    <source>
        <dbReference type="EMBL" id="MCU6746108.1"/>
    </source>
</evidence>
<organism evidence="10 11">
    <name type="scientific">Faecalicatena acetigenes</name>
    <dbReference type="NCBI Taxonomy" id="2981790"/>
    <lineage>
        <taxon>Bacteria</taxon>
        <taxon>Bacillati</taxon>
        <taxon>Bacillota</taxon>
        <taxon>Clostridia</taxon>
        <taxon>Lachnospirales</taxon>
        <taxon>Lachnospiraceae</taxon>
        <taxon>Faecalicatena</taxon>
    </lineage>
</organism>
<evidence type="ECO:0000256" key="3">
    <source>
        <dbReference type="ARBA" id="ARBA00022475"/>
    </source>
</evidence>
<dbReference type="Proteomes" id="UP001652394">
    <property type="component" value="Unassembled WGS sequence"/>
</dbReference>
<evidence type="ECO:0000256" key="6">
    <source>
        <dbReference type="ARBA" id="ARBA00022692"/>
    </source>
</evidence>
<accession>A0ABT2T760</accession>
<dbReference type="PANTHER" id="PTHR37324">
    <property type="entry name" value="PTS SYSTEM GALACTITOL-SPECIFIC EIIC COMPONENT"/>
    <property type="match status" value="1"/>
</dbReference>
<dbReference type="InterPro" id="IPR004703">
    <property type="entry name" value="PTS_sugar-sp_permease"/>
</dbReference>
<gene>
    <name evidence="10" type="ORF">OCV51_00280</name>
</gene>
<keyword evidence="4" id="KW-0762">Sugar transport</keyword>
<dbReference type="PIRSF" id="PIRSF006304">
    <property type="entry name" value="GatC"/>
    <property type="match status" value="1"/>
</dbReference>
<evidence type="ECO:0000256" key="2">
    <source>
        <dbReference type="ARBA" id="ARBA00022448"/>
    </source>
</evidence>
<keyword evidence="8 9" id="KW-0472">Membrane</keyword>
<reference evidence="10 11" key="1">
    <citation type="journal article" date="2021" name="ISME Commun">
        <title>Automated analysis of genomic sequences facilitates high-throughput and comprehensive description of bacteria.</title>
        <authorList>
            <person name="Hitch T.C.A."/>
        </authorList>
    </citation>
    <scope>NUCLEOTIDE SEQUENCE [LARGE SCALE GENOMIC DNA]</scope>
    <source>
        <strain evidence="10 11">H2_18</strain>
    </source>
</reference>
<dbReference type="InterPro" id="IPR013853">
    <property type="entry name" value="EIIC-GAT"/>
</dbReference>
<proteinExistence type="predicted"/>
<evidence type="ECO:0000256" key="5">
    <source>
        <dbReference type="ARBA" id="ARBA00022683"/>
    </source>
</evidence>
<evidence type="ECO:0000256" key="1">
    <source>
        <dbReference type="ARBA" id="ARBA00004651"/>
    </source>
</evidence>
<feature type="transmembrane region" description="Helical" evidence="9">
    <location>
        <begin position="41"/>
        <end position="61"/>
    </location>
</feature>
<feature type="transmembrane region" description="Helical" evidence="9">
    <location>
        <begin position="401"/>
        <end position="420"/>
    </location>
</feature>
<protein>
    <submittedName>
        <fullName evidence="10">PTS galactitol transporter subunit IIC</fullName>
    </submittedName>
</protein>
<keyword evidence="2" id="KW-0813">Transport</keyword>
<feature type="transmembrane region" description="Helical" evidence="9">
    <location>
        <begin position="218"/>
        <end position="238"/>
    </location>
</feature>
<evidence type="ECO:0000256" key="9">
    <source>
        <dbReference type="SAM" id="Phobius"/>
    </source>
</evidence>
<feature type="transmembrane region" description="Helical" evidence="9">
    <location>
        <begin position="258"/>
        <end position="281"/>
    </location>
</feature>
<dbReference type="PANTHER" id="PTHR37324:SF2">
    <property type="entry name" value="PTS SYSTEM GALACTITOL-SPECIFIC EIIC COMPONENT"/>
    <property type="match status" value="1"/>
</dbReference>
<dbReference type="EMBL" id="JAOQJX010000001">
    <property type="protein sequence ID" value="MCU6746108.1"/>
    <property type="molecule type" value="Genomic_DNA"/>
</dbReference>
<keyword evidence="7 9" id="KW-1133">Transmembrane helix</keyword>